<keyword evidence="7 11" id="KW-0285">Flavoprotein</keyword>
<comment type="cofactor">
    <cofactor evidence="11">
        <name>FMN</name>
        <dbReference type="ChEBI" id="CHEBI:58210"/>
    </cofactor>
    <text evidence="11">Binds 1 FMN per subunit.</text>
</comment>
<dbReference type="InterPro" id="IPR013785">
    <property type="entry name" value="Aldolase_TIM"/>
</dbReference>
<comment type="catalytic activity">
    <reaction evidence="11">
        <text>(S)-dihydroorotate + A = orotate + AH2</text>
        <dbReference type="Rhea" id="RHEA:18073"/>
        <dbReference type="ChEBI" id="CHEBI:13193"/>
        <dbReference type="ChEBI" id="CHEBI:17499"/>
        <dbReference type="ChEBI" id="CHEBI:30839"/>
        <dbReference type="ChEBI" id="CHEBI:30864"/>
    </reaction>
</comment>
<dbReference type="OrthoDB" id="9794954at2"/>
<feature type="binding site" evidence="11">
    <location>
        <position position="200"/>
    </location>
    <ligand>
        <name>FMN</name>
        <dbReference type="ChEBI" id="CHEBI:58210"/>
    </ligand>
</feature>
<dbReference type="EC" id="1.3.-.-" evidence="11"/>
<evidence type="ECO:0000256" key="6">
    <source>
        <dbReference type="ARBA" id="ARBA00022490"/>
    </source>
</evidence>
<sequence>MMDMSCKIAGVHFKNPVVMASGTFGFGKEYGKYYDLNRLGGISGKGLTLHPKEGNSGLRVYETPSGLLNSVGLENPGIPAFLRDECPRWEQLDTARILNLGGNSMQDYVDGALLIEEDAAARRKAGHTAVDMIELNISCPNVKAGGMAYGIQTETAREVVREIRAVTSLPLVIKLSPNAEDIVGMAVMCEQEGADGVSLINTFSAMKIDIHKRRSVFDNQYAGLSGPAIKPIALRMVHQVSKAVSIPVMGMGGISSAEDIIEFIMAGASVIQVGTYNFINLRAGIQLIEGLEVFMEQQNVTNLDEIRGIL</sequence>
<evidence type="ECO:0000256" key="2">
    <source>
        <dbReference type="ARBA" id="ARBA00004496"/>
    </source>
</evidence>
<comment type="catalytic activity">
    <reaction evidence="1">
        <text>(S)-dihydroorotate + fumarate = orotate + succinate</text>
        <dbReference type="Rhea" id="RHEA:30059"/>
        <dbReference type="ChEBI" id="CHEBI:29806"/>
        <dbReference type="ChEBI" id="CHEBI:30031"/>
        <dbReference type="ChEBI" id="CHEBI:30839"/>
        <dbReference type="ChEBI" id="CHEBI:30864"/>
        <dbReference type="EC" id="1.3.98.1"/>
    </reaction>
</comment>
<dbReference type="InterPro" id="IPR024920">
    <property type="entry name" value="Dihydroorotate_DH_1"/>
</dbReference>
<keyword evidence="14" id="KW-1185">Reference proteome</keyword>
<dbReference type="PANTHER" id="PTHR48109:SF1">
    <property type="entry name" value="DIHYDROOROTATE DEHYDROGENASE (FUMARATE)"/>
    <property type="match status" value="1"/>
</dbReference>
<comment type="subunit">
    <text evidence="5">Homodimer.</text>
</comment>
<keyword evidence="6 11" id="KW-0963">Cytoplasm</keyword>
<dbReference type="EMBL" id="QPJW01000001">
    <property type="protein sequence ID" value="RCX23589.1"/>
    <property type="molecule type" value="Genomic_DNA"/>
</dbReference>
<dbReference type="GO" id="GO:0006207">
    <property type="term" value="P:'de novo' pyrimidine nucleobase biosynthetic process"/>
    <property type="evidence" value="ECO:0007669"/>
    <property type="project" value="TreeGrafter"/>
</dbReference>
<dbReference type="NCBIfam" id="TIGR01037">
    <property type="entry name" value="pyrD_sub1_fam"/>
    <property type="match status" value="1"/>
</dbReference>
<keyword evidence="8 11" id="KW-0288">FMN</keyword>
<keyword evidence="9 11" id="KW-0665">Pyrimidine biosynthesis</keyword>
<feature type="domain" description="Dihydroorotate dehydrogenase catalytic" evidence="12">
    <location>
        <begin position="5"/>
        <end position="294"/>
    </location>
</feature>
<evidence type="ECO:0000256" key="7">
    <source>
        <dbReference type="ARBA" id="ARBA00022630"/>
    </source>
</evidence>
<feature type="binding site" evidence="11">
    <location>
        <begin position="274"/>
        <end position="275"/>
    </location>
    <ligand>
        <name>FMN</name>
        <dbReference type="ChEBI" id="CHEBI:58210"/>
    </ligand>
</feature>
<proteinExistence type="inferred from homology"/>
<feature type="binding site" evidence="11">
    <location>
        <begin position="252"/>
        <end position="253"/>
    </location>
    <ligand>
        <name>FMN</name>
        <dbReference type="ChEBI" id="CHEBI:58210"/>
    </ligand>
</feature>
<dbReference type="PIRSF" id="PIRSF000164">
    <property type="entry name" value="DHO_oxidase"/>
    <property type="match status" value="1"/>
</dbReference>
<reference evidence="13 14" key="1">
    <citation type="submission" date="2018-07" db="EMBL/GenBank/DDBJ databases">
        <title>Genomic Encyclopedia of Type Strains, Phase III (KMG-III): the genomes of soil and plant-associated and newly described type strains.</title>
        <authorList>
            <person name="Whitman W."/>
        </authorList>
    </citation>
    <scope>NUCLEOTIDE SEQUENCE [LARGE SCALE GENOMIC DNA]</scope>
    <source>
        <strain evidence="13 14">CECT 8333</strain>
    </source>
</reference>
<dbReference type="SUPFAM" id="SSF51395">
    <property type="entry name" value="FMN-linked oxidoreductases"/>
    <property type="match status" value="1"/>
</dbReference>
<dbReference type="FunFam" id="3.20.20.70:FF:000027">
    <property type="entry name" value="Dihydropyrimidine dehydrogenase [NADP(+)]"/>
    <property type="match status" value="1"/>
</dbReference>
<dbReference type="Proteomes" id="UP000253090">
    <property type="component" value="Unassembled WGS sequence"/>
</dbReference>
<evidence type="ECO:0000313" key="14">
    <source>
        <dbReference type="Proteomes" id="UP000253090"/>
    </source>
</evidence>
<feature type="binding site" evidence="11">
    <location>
        <position position="226"/>
    </location>
    <ligand>
        <name>FMN</name>
        <dbReference type="ChEBI" id="CHEBI:58210"/>
    </ligand>
</feature>
<dbReference type="CDD" id="cd04740">
    <property type="entry name" value="DHOD_1B_like"/>
    <property type="match status" value="1"/>
</dbReference>
<dbReference type="InterPro" id="IPR050074">
    <property type="entry name" value="DHO_dehydrogenase"/>
</dbReference>
<dbReference type="Pfam" id="PF01180">
    <property type="entry name" value="DHO_dh"/>
    <property type="match status" value="1"/>
</dbReference>
<dbReference type="GO" id="GO:1990663">
    <property type="term" value="F:dihydroorotate dehydrogenase (fumarate) activity"/>
    <property type="evidence" value="ECO:0007669"/>
    <property type="project" value="UniProtKB-EC"/>
</dbReference>
<evidence type="ECO:0000256" key="11">
    <source>
        <dbReference type="HAMAP-Rule" id="MF_00224"/>
    </source>
</evidence>
<comment type="caution">
    <text evidence="13">The sequence shown here is derived from an EMBL/GenBank/DDBJ whole genome shotgun (WGS) entry which is preliminary data.</text>
</comment>
<feature type="binding site" evidence="11">
    <location>
        <position position="136"/>
    </location>
    <ligand>
        <name>FMN</name>
        <dbReference type="ChEBI" id="CHEBI:58210"/>
    </ligand>
</feature>
<dbReference type="NCBIfam" id="NF005574">
    <property type="entry name" value="PRK07259.1"/>
    <property type="match status" value="1"/>
</dbReference>
<comment type="pathway">
    <text evidence="3 11">Pyrimidine metabolism; UMP biosynthesis via de novo pathway.</text>
</comment>
<protein>
    <recommendedName>
        <fullName evidence="11">Dihydroorotate dehydrogenase</fullName>
        <shortName evidence="11">DHOD</shortName>
        <shortName evidence="11">DHODase</shortName>
        <shortName evidence="11">DHOdehase</shortName>
        <ecNumber evidence="11">1.3.-.-</ecNumber>
    </recommendedName>
</protein>
<evidence type="ECO:0000256" key="3">
    <source>
        <dbReference type="ARBA" id="ARBA00004725"/>
    </source>
</evidence>
<evidence type="ECO:0000256" key="1">
    <source>
        <dbReference type="ARBA" id="ARBA00001694"/>
    </source>
</evidence>
<comment type="function">
    <text evidence="11">Catalyzes the conversion of dihydroorotate to orotate.</text>
</comment>
<organism evidence="13 14">
    <name type="scientific">Fontibacillus phaseoli</name>
    <dbReference type="NCBI Taxonomy" id="1416533"/>
    <lineage>
        <taxon>Bacteria</taxon>
        <taxon>Bacillati</taxon>
        <taxon>Bacillota</taxon>
        <taxon>Bacilli</taxon>
        <taxon>Bacillales</taxon>
        <taxon>Paenibacillaceae</taxon>
        <taxon>Fontibacillus</taxon>
    </lineage>
</organism>
<dbReference type="UniPathway" id="UPA00070"/>
<comment type="similarity">
    <text evidence="4 11">Belongs to the dihydroorotate dehydrogenase family. Type 1 subfamily.</text>
</comment>
<dbReference type="HAMAP" id="MF_00224">
    <property type="entry name" value="DHO_dh_type1"/>
    <property type="match status" value="1"/>
</dbReference>
<accession>A0A369BPP3</accession>
<evidence type="ECO:0000256" key="10">
    <source>
        <dbReference type="ARBA" id="ARBA00023002"/>
    </source>
</evidence>
<feature type="active site" description="Nucleophile" evidence="11">
    <location>
        <position position="139"/>
    </location>
</feature>
<dbReference type="Gene3D" id="3.20.20.70">
    <property type="entry name" value="Aldolase class I"/>
    <property type="match status" value="1"/>
</dbReference>
<gene>
    <name evidence="11" type="primary">pyrD</name>
    <name evidence="13" type="ORF">DFP94_1011188</name>
</gene>
<dbReference type="InterPro" id="IPR033888">
    <property type="entry name" value="DHOD_1B"/>
</dbReference>
<feature type="binding site" evidence="11">
    <location>
        <position position="99"/>
    </location>
    <ligand>
        <name>FMN</name>
        <dbReference type="ChEBI" id="CHEBI:58210"/>
    </ligand>
</feature>
<dbReference type="AlphaFoldDB" id="A0A369BPP3"/>
<dbReference type="PANTHER" id="PTHR48109">
    <property type="entry name" value="DIHYDROOROTATE DEHYDROGENASE (QUINONE), MITOCHONDRIAL-RELATED"/>
    <property type="match status" value="1"/>
</dbReference>
<evidence type="ECO:0000256" key="9">
    <source>
        <dbReference type="ARBA" id="ARBA00022975"/>
    </source>
</evidence>
<feature type="binding site" evidence="11">
    <location>
        <position position="21"/>
    </location>
    <ligand>
        <name>FMN</name>
        <dbReference type="ChEBI" id="CHEBI:58210"/>
    </ligand>
</feature>
<name>A0A369BPP3_9BACL</name>
<dbReference type="InterPro" id="IPR005720">
    <property type="entry name" value="Dihydroorotate_DH_cat"/>
</dbReference>
<feature type="binding site" evidence="11">
    <location>
        <position position="174"/>
    </location>
    <ligand>
        <name>FMN</name>
        <dbReference type="ChEBI" id="CHEBI:58210"/>
    </ligand>
</feature>
<feature type="binding site" evidence="11">
    <location>
        <begin position="201"/>
        <end position="202"/>
    </location>
    <ligand>
        <name>substrate</name>
    </ligand>
</feature>
<dbReference type="RefSeq" id="WP_114495448.1">
    <property type="nucleotide sequence ID" value="NZ_QPJW01000001.1"/>
</dbReference>
<evidence type="ECO:0000256" key="5">
    <source>
        <dbReference type="ARBA" id="ARBA00011738"/>
    </source>
</evidence>
<keyword evidence="10 11" id="KW-0560">Oxidoreductase</keyword>
<dbReference type="InterPro" id="IPR049622">
    <property type="entry name" value="Dihydroorotate_DH_I"/>
</dbReference>
<dbReference type="InterPro" id="IPR012135">
    <property type="entry name" value="Dihydroorotate_DH_1_2"/>
</dbReference>
<evidence type="ECO:0000313" key="13">
    <source>
        <dbReference type="EMBL" id="RCX23589.1"/>
    </source>
</evidence>
<dbReference type="GO" id="GO:0044205">
    <property type="term" value="P:'de novo' UMP biosynthetic process"/>
    <property type="evidence" value="ECO:0007669"/>
    <property type="project" value="UniProtKB-UniRule"/>
</dbReference>
<dbReference type="GO" id="GO:0005737">
    <property type="term" value="C:cytoplasm"/>
    <property type="evidence" value="ECO:0007669"/>
    <property type="project" value="UniProtKB-SubCell"/>
</dbReference>
<evidence type="ECO:0000256" key="8">
    <source>
        <dbReference type="ARBA" id="ARBA00022643"/>
    </source>
</evidence>
<feature type="binding site" evidence="11">
    <location>
        <position position="136"/>
    </location>
    <ligand>
        <name>substrate</name>
    </ligand>
</feature>
<feature type="binding site" evidence="11">
    <location>
        <position position="45"/>
    </location>
    <ligand>
        <name>substrate</name>
    </ligand>
</feature>
<feature type="binding site" evidence="11">
    <location>
        <begin position="69"/>
        <end position="73"/>
    </location>
    <ligand>
        <name>substrate</name>
    </ligand>
</feature>
<feature type="binding site" evidence="11">
    <location>
        <begin position="45"/>
        <end position="46"/>
    </location>
    <ligand>
        <name>FMN</name>
        <dbReference type="ChEBI" id="CHEBI:58210"/>
    </ligand>
</feature>
<comment type="subcellular location">
    <subcellularLocation>
        <location evidence="2 11">Cytoplasm</location>
    </subcellularLocation>
</comment>
<evidence type="ECO:0000256" key="4">
    <source>
        <dbReference type="ARBA" id="ARBA00008008"/>
    </source>
</evidence>
<evidence type="ECO:0000259" key="12">
    <source>
        <dbReference type="Pfam" id="PF01180"/>
    </source>
</evidence>